<dbReference type="SUPFAM" id="SSF57492">
    <property type="entry name" value="Trefoil"/>
    <property type="match status" value="2"/>
</dbReference>
<evidence type="ECO:0000313" key="6">
    <source>
        <dbReference type="EMBL" id="KAK4538814.1"/>
    </source>
</evidence>
<organism evidence="6 7">
    <name type="scientific">Cyanidium caldarium</name>
    <name type="common">Red alga</name>
    <dbReference type="NCBI Taxonomy" id="2771"/>
    <lineage>
        <taxon>Eukaryota</taxon>
        <taxon>Rhodophyta</taxon>
        <taxon>Bangiophyceae</taxon>
        <taxon>Cyanidiales</taxon>
        <taxon>Cyanidiaceae</taxon>
        <taxon>Cyanidium</taxon>
    </lineage>
</organism>
<dbReference type="AlphaFoldDB" id="A0AAV9J2V1"/>
<feature type="domain" description="P-type" evidence="5">
    <location>
        <begin position="172"/>
        <end position="213"/>
    </location>
</feature>
<dbReference type="SMART" id="SM00018">
    <property type="entry name" value="PD"/>
    <property type="match status" value="3"/>
</dbReference>
<dbReference type="PANTHER" id="PTHR13826:SF14">
    <property type="entry name" value="TREFOIL FACTOR 2"/>
    <property type="match status" value="1"/>
</dbReference>
<dbReference type="Gene3D" id="4.10.110.10">
    <property type="entry name" value="Spasmolytic Protein, domain 1"/>
    <property type="match status" value="2"/>
</dbReference>
<feature type="disulfide bond" evidence="2">
    <location>
        <begin position="232"/>
        <end position="258"/>
    </location>
</feature>
<gene>
    <name evidence="6" type="ORF">CDCA_CDCA20G4839</name>
</gene>
<feature type="disulfide bond" evidence="2">
    <location>
        <begin position="128"/>
        <end position="143"/>
    </location>
</feature>
<dbReference type="PANTHER" id="PTHR13826">
    <property type="entry name" value="INTESTINAL TREFOIL FACTOR-RELATED"/>
    <property type="match status" value="1"/>
</dbReference>
<reference evidence="6 7" key="1">
    <citation type="submission" date="2022-07" db="EMBL/GenBank/DDBJ databases">
        <title>Genome-wide signatures of adaptation to extreme environments.</title>
        <authorList>
            <person name="Cho C.H."/>
            <person name="Yoon H.S."/>
        </authorList>
    </citation>
    <scope>NUCLEOTIDE SEQUENCE [LARGE SCALE GENOMIC DNA]</scope>
    <source>
        <strain evidence="6 7">DBV 063 E5</strain>
    </source>
</reference>
<dbReference type="Pfam" id="PF00088">
    <property type="entry name" value="Trefoil"/>
    <property type="match status" value="2"/>
</dbReference>
<evidence type="ECO:0000256" key="2">
    <source>
        <dbReference type="PROSITE-ProRule" id="PRU00779"/>
    </source>
</evidence>
<feature type="chain" id="PRO_5043485569" description="P-type domain-containing protein" evidence="4">
    <location>
        <begin position="30"/>
        <end position="381"/>
    </location>
</feature>
<feature type="signal peptide" evidence="4">
    <location>
        <begin position="1"/>
        <end position="29"/>
    </location>
</feature>
<dbReference type="Proteomes" id="UP001301350">
    <property type="component" value="Unassembled WGS sequence"/>
</dbReference>
<keyword evidence="3" id="KW-0175">Coiled coil</keyword>
<dbReference type="PRINTS" id="PR00680">
    <property type="entry name" value="PTREFOIL"/>
</dbReference>
<evidence type="ECO:0000256" key="1">
    <source>
        <dbReference type="ARBA" id="ARBA00023157"/>
    </source>
</evidence>
<feature type="coiled-coil region" evidence="3">
    <location>
        <begin position="304"/>
        <end position="331"/>
    </location>
</feature>
<sequence>MSRARVIYLLTAAASLLLALWAVAGGASALPAPRARTYSDSQGTVFQQQSQQQTQQPQEQQQQVVYSDLQQQSYATYTPSAQCSSEECGTHLNQQQCYEFGCCWDGHLCLLPTPAPSCDVAVQDRSACGWPGITPQECTSYGCCWLPPPAGEYGAFCFYKPGEEPAYKPDYPQTVCNVTVHLQCAAVSNQQQVSESQCVAHGCCFDPTYYYTSNGQQQQQQSGFCYEPLGTCYVEASQRQNCGYPGINAQQCYERGCCFEPIYPYEGSDNQALSRIPWCYYKQPQYVCSNSSDTVCGQECCDSSQTCVLQVREAQQQAEQAKQQNQQYWQSVQPTTLPSNTNCACKEGYTNCGKLSTPLWYGFERLLCCPPGTSCGDGQCV</sequence>
<dbReference type="InterPro" id="IPR044913">
    <property type="entry name" value="P_trefoil_dom_sf"/>
</dbReference>
<evidence type="ECO:0000259" key="5">
    <source>
        <dbReference type="PROSITE" id="PS51448"/>
    </source>
</evidence>
<dbReference type="GO" id="GO:0005615">
    <property type="term" value="C:extracellular space"/>
    <property type="evidence" value="ECO:0007669"/>
    <property type="project" value="TreeGrafter"/>
</dbReference>
<proteinExistence type="predicted"/>
<accession>A0AAV9J2V1</accession>
<feature type="disulfide bond" evidence="2">
    <location>
        <begin position="118"/>
        <end position="144"/>
    </location>
</feature>
<name>A0AAV9J2V1_CYACA</name>
<feature type="domain" description="P-type" evidence="5">
    <location>
        <begin position="230"/>
        <end position="283"/>
    </location>
</feature>
<dbReference type="InterPro" id="IPR017994">
    <property type="entry name" value="P_trefoil_chordata"/>
</dbReference>
<evidence type="ECO:0000256" key="3">
    <source>
        <dbReference type="SAM" id="Coils"/>
    </source>
</evidence>
<evidence type="ECO:0000256" key="4">
    <source>
        <dbReference type="SAM" id="SignalP"/>
    </source>
</evidence>
<comment type="caution">
    <text evidence="6">The sequence shown here is derived from an EMBL/GenBank/DDBJ whole genome shotgun (WGS) entry which is preliminary data.</text>
</comment>
<feature type="disulfide bond" evidence="2">
    <location>
        <begin position="242"/>
        <end position="257"/>
    </location>
</feature>
<keyword evidence="1 2" id="KW-1015">Disulfide bond</keyword>
<keyword evidence="4" id="KW-0732">Signal</keyword>
<dbReference type="PROSITE" id="PS51448">
    <property type="entry name" value="P_TREFOIL_2"/>
    <property type="match status" value="3"/>
</dbReference>
<dbReference type="CDD" id="cd00111">
    <property type="entry name" value="Trefoil"/>
    <property type="match status" value="2"/>
</dbReference>
<dbReference type="EMBL" id="JANCYW010000020">
    <property type="protein sequence ID" value="KAK4538814.1"/>
    <property type="molecule type" value="Genomic_DNA"/>
</dbReference>
<protein>
    <recommendedName>
        <fullName evidence="5">P-type domain-containing protein</fullName>
    </recommendedName>
</protein>
<keyword evidence="7" id="KW-1185">Reference proteome</keyword>
<evidence type="ECO:0000313" key="7">
    <source>
        <dbReference type="Proteomes" id="UP001301350"/>
    </source>
</evidence>
<comment type="caution">
    <text evidence="2">Lacks conserved residue(s) required for the propagation of feature annotation.</text>
</comment>
<feature type="domain" description="P-type" evidence="5">
    <location>
        <begin position="116"/>
        <end position="161"/>
    </location>
</feature>
<dbReference type="InterPro" id="IPR000519">
    <property type="entry name" value="P_trefoil_dom"/>
</dbReference>